<evidence type="ECO:0000313" key="8">
    <source>
        <dbReference type="Proteomes" id="UP000054408"/>
    </source>
</evidence>
<proteinExistence type="predicted"/>
<evidence type="ECO:0000256" key="1">
    <source>
        <dbReference type="ARBA" id="ARBA00004141"/>
    </source>
</evidence>
<protein>
    <submittedName>
        <fullName evidence="7">Transmembrane protein 16H</fullName>
    </submittedName>
</protein>
<evidence type="ECO:0000256" key="3">
    <source>
        <dbReference type="ARBA" id="ARBA00022989"/>
    </source>
</evidence>
<keyword evidence="2 5" id="KW-0812">Transmembrane</keyword>
<reference evidence="7 8" key="1">
    <citation type="submission" date="2010-05" db="EMBL/GenBank/DDBJ databases">
        <title>The Genome Sequence of Thecamonas trahens ATCC 50062.</title>
        <authorList>
            <consortium name="The Broad Institute Genome Sequencing Platform"/>
            <person name="Russ C."/>
            <person name="Cuomo C."/>
            <person name="Shea T."/>
            <person name="Young S.K."/>
            <person name="Zeng Q."/>
            <person name="Koehrsen M."/>
            <person name="Haas B."/>
            <person name="Borodovsky M."/>
            <person name="Guigo R."/>
            <person name="Alvarado L."/>
            <person name="Berlin A."/>
            <person name="Bochicchio J."/>
            <person name="Borenstein D."/>
            <person name="Chapman S."/>
            <person name="Chen Z."/>
            <person name="Freedman E."/>
            <person name="Gellesch M."/>
            <person name="Goldberg J."/>
            <person name="Griggs A."/>
            <person name="Gujja S."/>
            <person name="Heilman E."/>
            <person name="Heiman D."/>
            <person name="Hepburn T."/>
            <person name="Howarth C."/>
            <person name="Jen D."/>
            <person name="Larson L."/>
            <person name="Mehta T."/>
            <person name="Park D."/>
            <person name="Pearson M."/>
            <person name="Roberts A."/>
            <person name="Saif S."/>
            <person name="Shenoy N."/>
            <person name="Sisk P."/>
            <person name="Stolte C."/>
            <person name="Sykes S."/>
            <person name="Thomson T."/>
            <person name="Walk T."/>
            <person name="White J."/>
            <person name="Yandava C."/>
            <person name="Burger G."/>
            <person name="Gray M.W."/>
            <person name="Holland P.W.H."/>
            <person name="King N."/>
            <person name="Lang F.B.F."/>
            <person name="Roger A.J."/>
            <person name="Ruiz-Trillo I."/>
            <person name="Lander E."/>
            <person name="Nusbaum C."/>
        </authorList>
    </citation>
    <scope>NUCLEOTIDE SEQUENCE [LARGE SCALE GENOMIC DNA]</scope>
    <source>
        <strain evidence="7 8">ATCC 50062</strain>
    </source>
</reference>
<dbReference type="GO" id="GO:0016020">
    <property type="term" value="C:membrane"/>
    <property type="evidence" value="ECO:0007669"/>
    <property type="project" value="UniProtKB-SubCell"/>
</dbReference>
<evidence type="ECO:0000313" key="7">
    <source>
        <dbReference type="EMBL" id="KNC56162.1"/>
    </source>
</evidence>
<dbReference type="GeneID" id="25561878"/>
<feature type="transmembrane region" description="Helical" evidence="5">
    <location>
        <begin position="396"/>
        <end position="417"/>
    </location>
</feature>
<dbReference type="eggNOG" id="KOG2513">
    <property type="taxonomic scope" value="Eukaryota"/>
</dbReference>
<name>A0A0L0DVG6_THETB</name>
<dbReference type="InterPro" id="IPR007632">
    <property type="entry name" value="Anoctamin"/>
</dbReference>
<dbReference type="GO" id="GO:0005254">
    <property type="term" value="F:chloride channel activity"/>
    <property type="evidence" value="ECO:0007669"/>
    <property type="project" value="TreeGrafter"/>
</dbReference>
<keyword evidence="8" id="KW-1185">Reference proteome</keyword>
<dbReference type="RefSeq" id="XP_013761199.1">
    <property type="nucleotide sequence ID" value="XM_013905745.1"/>
</dbReference>
<evidence type="ECO:0000256" key="4">
    <source>
        <dbReference type="ARBA" id="ARBA00023136"/>
    </source>
</evidence>
<accession>A0A0L0DVG6</accession>
<evidence type="ECO:0000256" key="2">
    <source>
        <dbReference type="ARBA" id="ARBA00022692"/>
    </source>
</evidence>
<feature type="domain" description="Anoctamin transmembrane" evidence="6">
    <location>
        <begin position="218"/>
        <end position="668"/>
    </location>
</feature>
<dbReference type="Proteomes" id="UP000054408">
    <property type="component" value="Unassembled WGS sequence"/>
</dbReference>
<gene>
    <name evidence="7" type="ORF">AMSG_02178</name>
</gene>
<dbReference type="PANTHER" id="PTHR12308">
    <property type="entry name" value="ANOCTAMIN"/>
    <property type="match status" value="1"/>
</dbReference>
<feature type="transmembrane region" description="Helical" evidence="5">
    <location>
        <begin position="359"/>
        <end position="384"/>
    </location>
</feature>
<evidence type="ECO:0000256" key="5">
    <source>
        <dbReference type="SAM" id="Phobius"/>
    </source>
</evidence>
<dbReference type="Pfam" id="PF04547">
    <property type="entry name" value="Anoctamin"/>
    <property type="match status" value="1"/>
</dbReference>
<keyword evidence="4 5" id="KW-0472">Membrane</keyword>
<feature type="transmembrane region" description="Helical" evidence="5">
    <location>
        <begin position="264"/>
        <end position="282"/>
    </location>
</feature>
<dbReference type="OMA" id="YENHRTA"/>
<keyword evidence="3 5" id="KW-1133">Transmembrane helix</keyword>
<evidence type="ECO:0000259" key="6">
    <source>
        <dbReference type="Pfam" id="PF04547"/>
    </source>
</evidence>
<dbReference type="EMBL" id="GL349440">
    <property type="protein sequence ID" value="KNC56162.1"/>
    <property type="molecule type" value="Genomic_DNA"/>
</dbReference>
<dbReference type="PANTHER" id="PTHR12308:SF73">
    <property type="entry name" value="ANOCTAMIN"/>
    <property type="match status" value="1"/>
</dbReference>
<feature type="transmembrane region" description="Helical" evidence="5">
    <location>
        <begin position="539"/>
        <end position="562"/>
    </location>
</feature>
<sequence>MASPPPHQDLLRLSWEVESDEDDVEAAGRAASSSDEFDALEDWRDETELASLVHSMARMSPRSRQTAIGSTPGLSSRRAAMLVALSAAGCHVRTIHETRESGMHSVVVAAPEPIIERAAEAARMQMPTRFGARTFDVDDRQAFVDAAPPHAAPGSLFLRAQRIEALIGYIRDAVDPSPFELLAEGELDAIVPLHEEPDLSRLQSGTQVCGPLPALDAIRGYFGESVGFYFAFVDHLTMAYLWLIVPALITSVIQWVLQNSSEEAWITMAYTVVVLLWSTIVLETWKRQQVTLAAAWGMLNHEETERPLPSFAGVTRRGLYVGAAFVPEERLRSVGLPADDAVIETVHNRTSRRLRLSASAAFTLLLIGLVICAMLGFMGIKLALESGKVFGERYGAIAGGVINGLGITLLNKVYELVATRLNAWENHRTATEAADALIVKLAAFTIVNSYASLFYVAFAREAPLFGEGKSCAPDCLDELATILASVLITQQVFRLAKEFVVPVAKAALLRFLGHGGSHDHKLAPAPQLHKEYATLVVTFGYVTLFAAAFPLGALTSLVLGLIEARVDLAKFVLSQRIEPRGAEDIGAWQHVVEALSHVAVVTNTALLLVTSPHLRDTVTKLMPGTPSSAETLAYTVLIAAGIEHAVFALKYIVAIAIPDVPAAVREALALERLAEYRSLVARRREADDLRQ</sequence>
<dbReference type="InterPro" id="IPR049452">
    <property type="entry name" value="Anoctamin_TM"/>
</dbReference>
<comment type="subcellular location">
    <subcellularLocation>
        <location evidence="1">Membrane</location>
        <topology evidence="1">Multi-pass membrane protein</topology>
    </subcellularLocation>
</comment>
<dbReference type="OrthoDB" id="296386at2759"/>
<dbReference type="AlphaFoldDB" id="A0A0L0DVG6"/>
<organism evidence="7 8">
    <name type="scientific">Thecamonas trahens ATCC 50062</name>
    <dbReference type="NCBI Taxonomy" id="461836"/>
    <lineage>
        <taxon>Eukaryota</taxon>
        <taxon>Apusozoa</taxon>
        <taxon>Apusomonadida</taxon>
        <taxon>Apusomonadidae</taxon>
        <taxon>Thecamonas</taxon>
    </lineage>
</organism>
<feature type="transmembrane region" description="Helical" evidence="5">
    <location>
        <begin position="437"/>
        <end position="458"/>
    </location>
</feature>